<dbReference type="PROSITE" id="PS51186">
    <property type="entry name" value="GNAT"/>
    <property type="match status" value="1"/>
</dbReference>
<evidence type="ECO:0000259" key="1">
    <source>
        <dbReference type="PROSITE" id="PS51186"/>
    </source>
</evidence>
<dbReference type="CDD" id="cd04301">
    <property type="entry name" value="NAT_SF"/>
    <property type="match status" value="1"/>
</dbReference>
<accession>A0A2P8HVN8</accession>
<reference evidence="2 3" key="1">
    <citation type="submission" date="2018-03" db="EMBL/GenBank/DDBJ databases">
        <title>Genomic Encyclopedia of Archaeal and Bacterial Type Strains, Phase II (KMG-II): from individual species to whole genera.</title>
        <authorList>
            <person name="Goeker M."/>
        </authorList>
    </citation>
    <scope>NUCLEOTIDE SEQUENCE [LARGE SCALE GENOMIC DNA]</scope>
    <source>
        <strain evidence="2 3">DSM 24859</strain>
    </source>
</reference>
<dbReference type="InterPro" id="IPR000182">
    <property type="entry name" value="GNAT_dom"/>
</dbReference>
<dbReference type="Proteomes" id="UP000240971">
    <property type="component" value="Unassembled WGS sequence"/>
</dbReference>
<dbReference type="SUPFAM" id="SSF55729">
    <property type="entry name" value="Acyl-CoA N-acyltransferases (Nat)"/>
    <property type="match status" value="1"/>
</dbReference>
<organism evidence="2 3">
    <name type="scientific">Chitinophaga niastensis</name>
    <dbReference type="NCBI Taxonomy" id="536980"/>
    <lineage>
        <taxon>Bacteria</taxon>
        <taxon>Pseudomonadati</taxon>
        <taxon>Bacteroidota</taxon>
        <taxon>Chitinophagia</taxon>
        <taxon>Chitinophagales</taxon>
        <taxon>Chitinophagaceae</taxon>
        <taxon>Chitinophaga</taxon>
    </lineage>
</organism>
<dbReference type="AlphaFoldDB" id="A0A2P8HVN8"/>
<comment type="caution">
    <text evidence="2">The sequence shown here is derived from an EMBL/GenBank/DDBJ whole genome shotgun (WGS) entry which is preliminary data.</text>
</comment>
<evidence type="ECO:0000313" key="3">
    <source>
        <dbReference type="Proteomes" id="UP000240971"/>
    </source>
</evidence>
<dbReference type="EMBL" id="PYAW01000001">
    <property type="protein sequence ID" value="PSL50303.1"/>
    <property type="molecule type" value="Genomic_DNA"/>
</dbReference>
<dbReference type="RefSeq" id="WP_211301949.1">
    <property type="nucleotide sequence ID" value="NZ_PYAW01000001.1"/>
</dbReference>
<name>A0A2P8HVN8_CHINA</name>
<proteinExistence type="predicted"/>
<feature type="domain" description="N-acetyltransferase" evidence="1">
    <location>
        <begin position="4"/>
        <end position="164"/>
    </location>
</feature>
<keyword evidence="2" id="KW-0808">Transferase</keyword>
<keyword evidence="3" id="KW-1185">Reference proteome</keyword>
<dbReference type="GO" id="GO:0016747">
    <property type="term" value="F:acyltransferase activity, transferring groups other than amino-acyl groups"/>
    <property type="evidence" value="ECO:0007669"/>
    <property type="project" value="InterPro"/>
</dbReference>
<evidence type="ECO:0000313" key="2">
    <source>
        <dbReference type="EMBL" id="PSL50303.1"/>
    </source>
</evidence>
<dbReference type="InterPro" id="IPR016181">
    <property type="entry name" value="Acyl_CoA_acyltransferase"/>
</dbReference>
<dbReference type="Pfam" id="PF00583">
    <property type="entry name" value="Acetyltransf_1"/>
    <property type="match status" value="1"/>
</dbReference>
<dbReference type="Gene3D" id="3.40.630.30">
    <property type="match status" value="1"/>
</dbReference>
<protein>
    <submittedName>
        <fullName evidence="2">Acetyltransferase (GNAT) family protein</fullName>
    </submittedName>
</protein>
<sequence length="173" mass="19658">MPEYKMLTATTNDAQELVLLINSAYRGEHSKKGWTTEALLIEGDRMNVASLIQMMNKPGVVIRKCITNEDVIVGCVYLETKQKELYLGLLTVSPDIQATGIGKMMLMDAEEIASKQNLAGIVIDVISLRLELIDWYIRRGFHLTDKTIPFPIEKKFGRPLQPLELVELKKYFK</sequence>
<gene>
    <name evidence="2" type="ORF">CLV51_1011647</name>
</gene>